<name>Q5GW91_XANOR</name>
<gene>
    <name evidence="2" type="ordered locus">XOO3776</name>
</gene>
<accession>Q5GW91</accession>
<dbReference type="PANTHER" id="PTHR30007:SF1">
    <property type="entry name" value="BLR1914 PROTEIN"/>
    <property type="match status" value="1"/>
</dbReference>
<dbReference type="KEGG" id="xoo:XOO3776"/>
<dbReference type="InterPro" id="IPR002559">
    <property type="entry name" value="Transposase_11"/>
</dbReference>
<dbReference type="AlphaFoldDB" id="Q5GW91"/>
<dbReference type="Pfam" id="PF01609">
    <property type="entry name" value="DDE_Tnp_1"/>
    <property type="match status" value="1"/>
</dbReference>
<dbReference type="GO" id="GO:0003677">
    <property type="term" value="F:DNA binding"/>
    <property type="evidence" value="ECO:0007669"/>
    <property type="project" value="InterPro"/>
</dbReference>
<reference evidence="2 3" key="1">
    <citation type="journal article" date="2005" name="Nucleic Acids Res.">
        <title>The genome sequence of Xanthomonas oryzae pathovar oryzae KACC10331, the bacterial blight pathogen of rice.</title>
        <authorList>
            <person name="Lee B.M."/>
            <person name="Park Y.J."/>
            <person name="Park D.S."/>
            <person name="Kang H.W."/>
            <person name="Kim J.G."/>
            <person name="Song E.S."/>
            <person name="Park I.C."/>
            <person name="Yoon U.H."/>
            <person name="Hahn J.H."/>
            <person name="Koo B.S."/>
            <person name="Lee G.B."/>
            <person name="Kim H."/>
            <person name="Park H.S."/>
            <person name="Yoon K.O."/>
            <person name="Kim J.H."/>
            <person name="Jung C.H."/>
            <person name="Koh N.H."/>
            <person name="Seo J.S."/>
            <person name="Go S.J."/>
        </authorList>
    </citation>
    <scope>NUCLEOTIDE SEQUENCE [LARGE SCALE GENOMIC DNA]</scope>
    <source>
        <strain evidence="3">KACC10331 / KXO85</strain>
    </source>
</reference>
<dbReference type="GO" id="GO:0004803">
    <property type="term" value="F:transposase activity"/>
    <property type="evidence" value="ECO:0007669"/>
    <property type="project" value="InterPro"/>
</dbReference>
<dbReference type="GO" id="GO:0006313">
    <property type="term" value="P:DNA transposition"/>
    <property type="evidence" value="ECO:0007669"/>
    <property type="project" value="InterPro"/>
</dbReference>
<sequence>MPNVRTLPLSFQLPATRAALPRPQQLAALGTVLCLYLPALGNALDGWQHAVTAAACRQVDSDGVSESICFFDAAGHCCWRLCLLPDSDFLSWDRLISRLPPLTLDTHELGVGERLWRRLAGRLHGNTWRLSAVRLQTAGSLNRSRCAGPDVRPIADLPDRAHQNRSGLAGLHQHQGASGWHWRIKKNGPQSIGKSRGGWNTKIHMVAADARTAITFGLTPGNAHDAPAGRALLEHLGPVERPVHLLMDRAYEDNETRKLALDLGFVPVVPPKSNRVDPWEYDKEMYKRRNEVERLFRRLKGYRRIFTRFEKLDVMFLGFLSFVLVVDGLRMC</sequence>
<dbReference type="EMBL" id="AE013598">
    <property type="protein sequence ID" value="AAW77030.1"/>
    <property type="molecule type" value="Genomic_DNA"/>
</dbReference>
<feature type="domain" description="Transposase IS4-like" evidence="1">
    <location>
        <begin position="188"/>
        <end position="315"/>
    </location>
</feature>
<protein>
    <submittedName>
        <fullName evidence="2">Transposase and inactivated derivatives</fullName>
    </submittedName>
</protein>
<dbReference type="Proteomes" id="UP000006735">
    <property type="component" value="Chromosome"/>
</dbReference>
<dbReference type="SUPFAM" id="SSF144064">
    <property type="entry name" value="Heme iron utilization protein-like"/>
    <property type="match status" value="1"/>
</dbReference>
<proteinExistence type="predicted"/>
<evidence type="ECO:0000259" key="1">
    <source>
        <dbReference type="Pfam" id="PF01609"/>
    </source>
</evidence>
<keyword evidence="3" id="KW-1185">Reference proteome</keyword>
<evidence type="ECO:0000313" key="3">
    <source>
        <dbReference type="Proteomes" id="UP000006735"/>
    </source>
</evidence>
<dbReference type="HOGENOM" id="CLU_836653_0_0_6"/>
<dbReference type="NCBIfam" id="NF033580">
    <property type="entry name" value="transpos_IS5_3"/>
    <property type="match status" value="1"/>
</dbReference>
<dbReference type="STRING" id="291331.XOO3776"/>
<organism evidence="2 3">
    <name type="scientific">Xanthomonas oryzae pv. oryzae (strain KACC10331 / KXO85)</name>
    <dbReference type="NCBI Taxonomy" id="291331"/>
    <lineage>
        <taxon>Bacteria</taxon>
        <taxon>Pseudomonadati</taxon>
        <taxon>Pseudomonadota</taxon>
        <taxon>Gammaproteobacteria</taxon>
        <taxon>Lysobacterales</taxon>
        <taxon>Lysobacteraceae</taxon>
        <taxon>Xanthomonas</taxon>
    </lineage>
</organism>
<evidence type="ECO:0000313" key="2">
    <source>
        <dbReference type="EMBL" id="AAW77030.1"/>
    </source>
</evidence>
<dbReference type="PANTHER" id="PTHR30007">
    <property type="entry name" value="PHP DOMAIN PROTEIN"/>
    <property type="match status" value="1"/>
</dbReference>